<feature type="region of interest" description="Disordered" evidence="1">
    <location>
        <begin position="67"/>
        <end position="92"/>
    </location>
</feature>
<dbReference type="EMBL" id="JAUUTY010000006">
    <property type="protein sequence ID" value="KAK1621152.1"/>
    <property type="molecule type" value="Genomic_DNA"/>
</dbReference>
<comment type="caution">
    <text evidence="2">The sequence shown here is derived from an EMBL/GenBank/DDBJ whole genome shotgun (WGS) entry which is preliminary data.</text>
</comment>
<evidence type="ECO:0000313" key="2">
    <source>
        <dbReference type="EMBL" id="KAK1621152.1"/>
    </source>
</evidence>
<dbReference type="AlphaFoldDB" id="A0AAD8VVE9"/>
<keyword evidence="3" id="KW-1185">Reference proteome</keyword>
<protein>
    <submittedName>
        <fullName evidence="2">Uncharacterized protein</fullName>
    </submittedName>
</protein>
<accession>A0AAD8VVE9</accession>
<reference evidence="2" key="1">
    <citation type="submission" date="2023-07" db="EMBL/GenBank/DDBJ databases">
        <title>A chromosome-level genome assembly of Lolium multiflorum.</title>
        <authorList>
            <person name="Chen Y."/>
            <person name="Copetti D."/>
            <person name="Kolliker R."/>
            <person name="Studer B."/>
        </authorList>
    </citation>
    <scope>NUCLEOTIDE SEQUENCE</scope>
    <source>
        <strain evidence="2">02402/16</strain>
        <tissue evidence="2">Leaf</tissue>
    </source>
</reference>
<dbReference type="Proteomes" id="UP001231189">
    <property type="component" value="Unassembled WGS sequence"/>
</dbReference>
<proteinExistence type="predicted"/>
<evidence type="ECO:0000313" key="3">
    <source>
        <dbReference type="Proteomes" id="UP001231189"/>
    </source>
</evidence>
<evidence type="ECO:0000256" key="1">
    <source>
        <dbReference type="SAM" id="MobiDB-lite"/>
    </source>
</evidence>
<gene>
    <name evidence="2" type="ORF">QYE76_026669</name>
</gene>
<name>A0AAD8VVE9_LOLMU</name>
<sequence>MQSFKEFLRTFLNLPSEIVPNMLKKSGKILPKERAMTRPPDSPIVPSASTAGVLAGRHAARRMFHTPARSVVSGARASKKAPSPLGALNGCHASSFTRSATHGEIRAGDRERLAGAADERVPARGDDEVLEEYLVSSG</sequence>
<organism evidence="2 3">
    <name type="scientific">Lolium multiflorum</name>
    <name type="common">Italian ryegrass</name>
    <name type="synonym">Lolium perenne subsp. multiflorum</name>
    <dbReference type="NCBI Taxonomy" id="4521"/>
    <lineage>
        <taxon>Eukaryota</taxon>
        <taxon>Viridiplantae</taxon>
        <taxon>Streptophyta</taxon>
        <taxon>Embryophyta</taxon>
        <taxon>Tracheophyta</taxon>
        <taxon>Spermatophyta</taxon>
        <taxon>Magnoliopsida</taxon>
        <taxon>Liliopsida</taxon>
        <taxon>Poales</taxon>
        <taxon>Poaceae</taxon>
        <taxon>BOP clade</taxon>
        <taxon>Pooideae</taxon>
        <taxon>Poodae</taxon>
        <taxon>Poeae</taxon>
        <taxon>Poeae Chloroplast Group 2 (Poeae type)</taxon>
        <taxon>Loliodinae</taxon>
        <taxon>Loliinae</taxon>
        <taxon>Lolium</taxon>
    </lineage>
</organism>